<evidence type="ECO:0000256" key="4">
    <source>
        <dbReference type="ARBA" id="ARBA00023128"/>
    </source>
</evidence>
<dbReference type="Proteomes" id="UP001372834">
    <property type="component" value="Unassembled WGS sequence"/>
</dbReference>
<comment type="caution">
    <text evidence="9">The sequence shown here is derived from an EMBL/GenBank/DDBJ whole genome shotgun (WGS) entry which is preliminary data.</text>
</comment>
<proteinExistence type="inferred from homology"/>
<sequence length="337" mass="37668">MMPAALEKADETFGKGITNESFFTEKTGRETSECSYCLANLDSKGGKTASPHTLHTAVLWIRAAGLNVLGGTKNAEQITETTTSESSNQPFQPILTRNLQFLNNYVKPREIWIENMDTIKEEKRGLVHLNPKIFATLPRLDLIHENVKWQVQYRKVVLYSVPTRAERRGGGRKPRPQKGTGKARLGSIRAPQLKGGGKCHGPRSPTSSFYMLPLGIRVHGLTSTLSAKFAQDDLHVVDNINIPVEDDQYILDLIQERNWGPSVLFVDNIDVLPRNITLATDTIGHVTLMPLYGLNVYGMLKHTTLVLTLSALNDLENRLMTILNSANIIRDTKKYNH</sequence>
<dbReference type="SUPFAM" id="SSF52166">
    <property type="entry name" value="Ribosomal protein L4"/>
    <property type="match status" value="1"/>
</dbReference>
<dbReference type="EMBL" id="JAWJWE010000004">
    <property type="protein sequence ID" value="KAK6636141.1"/>
    <property type="molecule type" value="Genomic_DNA"/>
</dbReference>
<dbReference type="GO" id="GO:1990904">
    <property type="term" value="C:ribonucleoprotein complex"/>
    <property type="evidence" value="ECO:0007669"/>
    <property type="project" value="UniProtKB-KW"/>
</dbReference>
<protein>
    <recommendedName>
        <fullName evidence="6">Large ribosomal subunit protein uL4m</fullName>
    </recommendedName>
    <alternativeName>
        <fullName evidence="7">39S ribosomal protein L4, mitochondrial</fullName>
    </alternativeName>
</protein>
<dbReference type="PANTHER" id="PTHR10746">
    <property type="entry name" value="50S RIBOSOMAL PROTEIN L4"/>
    <property type="match status" value="1"/>
</dbReference>
<reference evidence="9 10" key="1">
    <citation type="submission" date="2023-10" db="EMBL/GenBank/DDBJ databases">
        <title>Genomes of two closely related lineages of the louse Polyplax serrata with different host specificities.</title>
        <authorList>
            <person name="Martinu J."/>
            <person name="Tarabai H."/>
            <person name="Stefka J."/>
            <person name="Hypsa V."/>
        </authorList>
    </citation>
    <scope>NUCLEOTIDE SEQUENCE [LARGE SCALE GENOMIC DNA]</scope>
    <source>
        <strain evidence="9">HR10_N</strain>
    </source>
</reference>
<evidence type="ECO:0000256" key="6">
    <source>
        <dbReference type="ARBA" id="ARBA00040565"/>
    </source>
</evidence>
<evidence type="ECO:0000256" key="2">
    <source>
        <dbReference type="ARBA" id="ARBA00010528"/>
    </source>
</evidence>
<evidence type="ECO:0000256" key="5">
    <source>
        <dbReference type="ARBA" id="ARBA00023274"/>
    </source>
</evidence>
<evidence type="ECO:0000313" key="10">
    <source>
        <dbReference type="Proteomes" id="UP001372834"/>
    </source>
</evidence>
<dbReference type="Gene3D" id="3.40.1370.10">
    <property type="match status" value="1"/>
</dbReference>
<dbReference type="AlphaFoldDB" id="A0AAN8PJQ0"/>
<gene>
    <name evidence="9" type="ORF">RUM43_009793</name>
</gene>
<dbReference type="InterPro" id="IPR002136">
    <property type="entry name" value="Ribosomal_uL4"/>
</dbReference>
<evidence type="ECO:0000256" key="7">
    <source>
        <dbReference type="ARBA" id="ARBA00082711"/>
    </source>
</evidence>
<dbReference type="PANTHER" id="PTHR10746:SF6">
    <property type="entry name" value="LARGE RIBOSOMAL SUBUNIT PROTEIN UL4M"/>
    <property type="match status" value="1"/>
</dbReference>
<evidence type="ECO:0000256" key="8">
    <source>
        <dbReference type="SAM" id="MobiDB-lite"/>
    </source>
</evidence>
<dbReference type="GO" id="GO:0006412">
    <property type="term" value="P:translation"/>
    <property type="evidence" value="ECO:0007669"/>
    <property type="project" value="InterPro"/>
</dbReference>
<dbReference type="Pfam" id="PF00573">
    <property type="entry name" value="Ribosomal_L4"/>
    <property type="match status" value="1"/>
</dbReference>
<keyword evidence="4" id="KW-0496">Mitochondrion</keyword>
<dbReference type="InterPro" id="IPR023574">
    <property type="entry name" value="Ribosomal_uL4_dom_sf"/>
</dbReference>
<feature type="region of interest" description="Disordered" evidence="8">
    <location>
        <begin position="164"/>
        <end position="185"/>
    </location>
</feature>
<dbReference type="InterPro" id="IPR013005">
    <property type="entry name" value="Ribosomal_uL4-like"/>
</dbReference>
<dbReference type="GO" id="GO:0005743">
    <property type="term" value="C:mitochondrial inner membrane"/>
    <property type="evidence" value="ECO:0007669"/>
    <property type="project" value="UniProtKB-ARBA"/>
</dbReference>
<evidence type="ECO:0000256" key="3">
    <source>
        <dbReference type="ARBA" id="ARBA00022980"/>
    </source>
</evidence>
<dbReference type="GO" id="GO:0003735">
    <property type="term" value="F:structural constituent of ribosome"/>
    <property type="evidence" value="ECO:0007669"/>
    <property type="project" value="InterPro"/>
</dbReference>
<keyword evidence="5" id="KW-0687">Ribonucleoprotein</keyword>
<dbReference type="FunFam" id="3.40.1370.10:FF:000005">
    <property type="entry name" value="39S ribosomal protein L4, mitochondrial"/>
    <property type="match status" value="1"/>
</dbReference>
<accession>A0AAN8PJQ0</accession>
<comment type="subcellular location">
    <subcellularLocation>
        <location evidence="1">Mitochondrion</location>
    </subcellularLocation>
</comment>
<evidence type="ECO:0000256" key="1">
    <source>
        <dbReference type="ARBA" id="ARBA00004173"/>
    </source>
</evidence>
<comment type="similarity">
    <text evidence="2">Belongs to the universal ribosomal protein uL4 family.</text>
</comment>
<dbReference type="GO" id="GO:0005840">
    <property type="term" value="C:ribosome"/>
    <property type="evidence" value="ECO:0007669"/>
    <property type="project" value="UniProtKB-KW"/>
</dbReference>
<name>A0AAN8PJQ0_POLSC</name>
<organism evidence="9 10">
    <name type="scientific">Polyplax serrata</name>
    <name type="common">Common mouse louse</name>
    <dbReference type="NCBI Taxonomy" id="468196"/>
    <lineage>
        <taxon>Eukaryota</taxon>
        <taxon>Metazoa</taxon>
        <taxon>Ecdysozoa</taxon>
        <taxon>Arthropoda</taxon>
        <taxon>Hexapoda</taxon>
        <taxon>Insecta</taxon>
        <taxon>Pterygota</taxon>
        <taxon>Neoptera</taxon>
        <taxon>Paraneoptera</taxon>
        <taxon>Psocodea</taxon>
        <taxon>Troctomorpha</taxon>
        <taxon>Phthiraptera</taxon>
        <taxon>Anoplura</taxon>
        <taxon>Polyplacidae</taxon>
        <taxon>Polyplax</taxon>
    </lineage>
</organism>
<evidence type="ECO:0000313" key="9">
    <source>
        <dbReference type="EMBL" id="KAK6636141.1"/>
    </source>
</evidence>
<keyword evidence="3" id="KW-0689">Ribosomal protein</keyword>